<comment type="caution">
    <text evidence="1">The sequence shown here is derived from an EMBL/GenBank/DDBJ whole genome shotgun (WGS) entry which is preliminary data.</text>
</comment>
<dbReference type="EMBL" id="JAVDSB010000002">
    <property type="protein sequence ID" value="MDR6550718.1"/>
    <property type="molecule type" value="Genomic_DNA"/>
</dbReference>
<sequence length="671" mass="76397">MEPRAPYLYFKPRRAASWWNTLEDIQWPQKSIKDKIKRRAEGFAEAGIDTALNFGFHIRFDFSNYFSQLHGYLNNVCEELHKYDIKFLDHYSCNLMERPRDKEEFLKLHAAQRHHVLLHHDPIAAKYAGYAGYRFNDLCQVDVRDGSRGYSPSYQAELFCHNNPYYLEMHENYLERLLREVDLDGAQIDDMTDYGWFSTCACTYCRERFMREYGHVLPDFEDKSFWGNTTGTPLTWGNYDNPTFRDWVRLRTDIIADHVKMIKGYFQDKPLTTCCSSTGPIILNAASLNLEKMAPHLDLVMLENCGIGTGSVQWVRTDAEALQQKDIAAHMGNAPAIALSYTIYERGGYLGWGLSRFWGVVNWSSTLPGRLLEDPSGMKEIHAIIGPLNNWEKIYSDLDGQMGRDVVEVRLVSNRYCRDNGWRDVNGREHWDSVLRWSSAFIERNIGYRILRTDELADSAALRQDHTPLVLDAVGCVSDAQFSAVTGLLAEGGEVWLSLPFGTHDERGFLRAQPLSDALLASPFSSLRLLDTAGEAGATAALQQLIASGSFLPRIRQTAGDTCWALRLRLHDDGPVLHLMNRSLEAIPDPQFKDEHNHAIVLKDFRSLSTNNRLCYEIDFYGTGCTPWTSAFVRSPELRAEARELVVERVTDTVVRVSINLDGVDLYGVVG</sequence>
<dbReference type="InterPro" id="IPR029062">
    <property type="entry name" value="Class_I_gatase-like"/>
</dbReference>
<proteinExistence type="predicted"/>
<dbReference type="Gene3D" id="3.20.20.80">
    <property type="entry name" value="Glycosidases"/>
    <property type="match status" value="1"/>
</dbReference>
<dbReference type="RefSeq" id="WP_310225766.1">
    <property type="nucleotide sequence ID" value="NZ_JAVDSB010000002.1"/>
</dbReference>
<protein>
    <submittedName>
        <fullName evidence="1">Uncharacterized protein</fullName>
    </submittedName>
</protein>
<name>A0ABU1NTF3_9BACL</name>
<reference evidence="1 2" key="1">
    <citation type="submission" date="2023-07" db="EMBL/GenBank/DDBJ databases">
        <title>Sorghum-associated microbial communities from plants grown in Nebraska, USA.</title>
        <authorList>
            <person name="Schachtman D."/>
        </authorList>
    </citation>
    <scope>NUCLEOTIDE SEQUENCE [LARGE SCALE GENOMIC DNA]</scope>
    <source>
        <strain evidence="1 2">CC258</strain>
    </source>
</reference>
<gene>
    <name evidence="1" type="ORF">J2736_001905</name>
</gene>
<dbReference type="Proteomes" id="UP001267290">
    <property type="component" value="Unassembled WGS sequence"/>
</dbReference>
<evidence type="ECO:0000313" key="1">
    <source>
        <dbReference type="EMBL" id="MDR6550718.1"/>
    </source>
</evidence>
<keyword evidence="2" id="KW-1185">Reference proteome</keyword>
<accession>A0ABU1NTF3</accession>
<organism evidence="1 2">
    <name type="scientific">Paenibacillus qinlingensis</name>
    <dbReference type="NCBI Taxonomy" id="1837343"/>
    <lineage>
        <taxon>Bacteria</taxon>
        <taxon>Bacillati</taxon>
        <taxon>Bacillota</taxon>
        <taxon>Bacilli</taxon>
        <taxon>Bacillales</taxon>
        <taxon>Paenibacillaceae</taxon>
        <taxon>Paenibacillus</taxon>
    </lineage>
</organism>
<evidence type="ECO:0000313" key="2">
    <source>
        <dbReference type="Proteomes" id="UP001267290"/>
    </source>
</evidence>
<dbReference type="Gene3D" id="3.40.50.880">
    <property type="match status" value="1"/>
</dbReference>